<evidence type="ECO:0000256" key="2">
    <source>
        <dbReference type="ARBA" id="ARBA00022723"/>
    </source>
</evidence>
<dbReference type="InterPro" id="IPR036236">
    <property type="entry name" value="Znf_C2H2_sf"/>
</dbReference>
<dbReference type="GO" id="GO:0008170">
    <property type="term" value="F:N-methyltransferase activity"/>
    <property type="evidence" value="ECO:0007669"/>
    <property type="project" value="UniProtKB-ARBA"/>
</dbReference>
<evidence type="ECO:0000313" key="13">
    <source>
        <dbReference type="EnsemblMetazoa" id="GBRI017095-PA"/>
    </source>
</evidence>
<evidence type="ECO:0000256" key="5">
    <source>
        <dbReference type="ARBA" id="ARBA00022833"/>
    </source>
</evidence>
<dbReference type="AlphaFoldDB" id="A0A1A9WEV1"/>
<feature type="domain" description="C2H2-type" evidence="12">
    <location>
        <begin position="324"/>
        <end position="351"/>
    </location>
</feature>
<accession>A0A1A9WEV1</accession>
<dbReference type="InterPro" id="IPR013087">
    <property type="entry name" value="Znf_C2H2_type"/>
</dbReference>
<organism evidence="13 14">
    <name type="scientific">Glossina brevipalpis</name>
    <dbReference type="NCBI Taxonomy" id="37001"/>
    <lineage>
        <taxon>Eukaryota</taxon>
        <taxon>Metazoa</taxon>
        <taxon>Ecdysozoa</taxon>
        <taxon>Arthropoda</taxon>
        <taxon>Hexapoda</taxon>
        <taxon>Insecta</taxon>
        <taxon>Pterygota</taxon>
        <taxon>Neoptera</taxon>
        <taxon>Endopterygota</taxon>
        <taxon>Diptera</taxon>
        <taxon>Brachycera</taxon>
        <taxon>Muscomorpha</taxon>
        <taxon>Hippoboscoidea</taxon>
        <taxon>Glossinidae</taxon>
        <taxon>Glossina</taxon>
    </lineage>
</organism>
<dbReference type="Proteomes" id="UP000091820">
    <property type="component" value="Unassembled WGS sequence"/>
</dbReference>
<dbReference type="PANTHER" id="PTHR16515">
    <property type="entry name" value="PR DOMAIN ZINC FINGER PROTEIN"/>
    <property type="match status" value="1"/>
</dbReference>
<feature type="domain" description="C2H2-type" evidence="12">
    <location>
        <begin position="352"/>
        <end position="379"/>
    </location>
</feature>
<comment type="subcellular location">
    <subcellularLocation>
        <location evidence="1">Nucleus</location>
    </subcellularLocation>
</comment>
<dbReference type="PROSITE" id="PS00028">
    <property type="entry name" value="ZINC_FINGER_C2H2_1"/>
    <property type="match status" value="6"/>
</dbReference>
<keyword evidence="14" id="KW-1185">Reference proteome</keyword>
<evidence type="ECO:0000313" key="14">
    <source>
        <dbReference type="Proteomes" id="UP000091820"/>
    </source>
</evidence>
<dbReference type="GO" id="GO:0008757">
    <property type="term" value="F:S-adenosylmethionine-dependent methyltransferase activity"/>
    <property type="evidence" value="ECO:0007669"/>
    <property type="project" value="UniProtKB-ARBA"/>
</dbReference>
<dbReference type="FunFam" id="3.30.160.60:FF:000202">
    <property type="entry name" value="Zinc finger protein 574"/>
    <property type="match status" value="1"/>
</dbReference>
<evidence type="ECO:0000256" key="4">
    <source>
        <dbReference type="ARBA" id="ARBA00022771"/>
    </source>
</evidence>
<feature type="domain" description="C2H2-type" evidence="12">
    <location>
        <begin position="380"/>
        <end position="407"/>
    </location>
</feature>
<dbReference type="InterPro" id="IPR046341">
    <property type="entry name" value="SET_dom_sf"/>
</dbReference>
<dbReference type="GO" id="GO:0008270">
    <property type="term" value="F:zinc ion binding"/>
    <property type="evidence" value="ECO:0007669"/>
    <property type="project" value="UniProtKB-KW"/>
</dbReference>
<evidence type="ECO:0000256" key="10">
    <source>
        <dbReference type="PROSITE-ProRule" id="PRU00042"/>
    </source>
</evidence>
<protein>
    <recommendedName>
        <fullName evidence="12">C2H2-type domain-containing protein</fullName>
    </recommendedName>
</protein>
<dbReference type="FunFam" id="3.30.160.60:FF:001818">
    <property type="entry name" value="GDNF-inducible zinc finger protein 1 isoform X1"/>
    <property type="match status" value="1"/>
</dbReference>
<reference evidence="14" key="1">
    <citation type="submission" date="2014-03" db="EMBL/GenBank/DDBJ databases">
        <authorList>
            <person name="Aksoy S."/>
            <person name="Warren W."/>
            <person name="Wilson R.K."/>
        </authorList>
    </citation>
    <scope>NUCLEOTIDE SEQUENCE [LARGE SCALE GENOMIC DNA]</scope>
    <source>
        <strain evidence="14">IAEA</strain>
    </source>
</reference>
<dbReference type="Gene3D" id="3.30.160.60">
    <property type="entry name" value="Classic Zinc Finger"/>
    <property type="match status" value="6"/>
</dbReference>
<keyword evidence="8" id="KW-0804">Transcription</keyword>
<evidence type="ECO:0000256" key="1">
    <source>
        <dbReference type="ARBA" id="ARBA00004123"/>
    </source>
</evidence>
<dbReference type="EnsemblMetazoa" id="GBRI017095-RA">
    <property type="protein sequence ID" value="GBRI017095-PA"/>
    <property type="gene ID" value="GBRI017095"/>
</dbReference>
<dbReference type="Gene3D" id="2.170.270.10">
    <property type="entry name" value="SET domain"/>
    <property type="match status" value="1"/>
</dbReference>
<evidence type="ECO:0000256" key="11">
    <source>
        <dbReference type="SAM" id="MobiDB-lite"/>
    </source>
</evidence>
<dbReference type="SUPFAM" id="SSF57667">
    <property type="entry name" value="beta-beta-alpha zinc fingers"/>
    <property type="match status" value="3"/>
</dbReference>
<feature type="region of interest" description="Disordered" evidence="11">
    <location>
        <begin position="229"/>
        <end position="248"/>
    </location>
</feature>
<feature type="domain" description="C2H2-type" evidence="12">
    <location>
        <begin position="408"/>
        <end position="435"/>
    </location>
</feature>
<dbReference type="GO" id="GO:0010468">
    <property type="term" value="P:regulation of gene expression"/>
    <property type="evidence" value="ECO:0007669"/>
    <property type="project" value="TreeGrafter"/>
</dbReference>
<dbReference type="SMART" id="SM00355">
    <property type="entry name" value="ZnF_C2H2"/>
    <property type="match status" value="6"/>
</dbReference>
<feature type="domain" description="C2H2-type" evidence="12">
    <location>
        <begin position="436"/>
        <end position="463"/>
    </location>
</feature>
<dbReference type="VEuPathDB" id="VectorBase:GBRI017095"/>
<evidence type="ECO:0000256" key="6">
    <source>
        <dbReference type="ARBA" id="ARBA00023015"/>
    </source>
</evidence>
<keyword evidence="7" id="KW-0238">DNA-binding</keyword>
<reference evidence="13" key="2">
    <citation type="submission" date="2020-05" db="UniProtKB">
        <authorList>
            <consortium name="EnsemblMetazoa"/>
        </authorList>
    </citation>
    <scope>IDENTIFICATION</scope>
    <source>
        <strain evidence="13">IAEA</strain>
    </source>
</reference>
<dbReference type="PANTHER" id="PTHR16515:SF49">
    <property type="entry name" value="GASTRULA ZINC FINGER PROTEIN XLCGF49.1-LIKE-RELATED"/>
    <property type="match status" value="1"/>
</dbReference>
<dbReference type="GO" id="GO:0005634">
    <property type="term" value="C:nucleus"/>
    <property type="evidence" value="ECO:0007669"/>
    <property type="project" value="UniProtKB-SubCell"/>
</dbReference>
<dbReference type="FunFam" id="3.30.160.60:FF:000671">
    <property type="entry name" value="Zinc finger protein 26"/>
    <property type="match status" value="1"/>
</dbReference>
<name>A0A1A9WEV1_9MUSC</name>
<dbReference type="GO" id="GO:0003677">
    <property type="term" value="F:DNA binding"/>
    <property type="evidence" value="ECO:0007669"/>
    <property type="project" value="UniProtKB-KW"/>
</dbReference>
<dbReference type="GO" id="GO:0008276">
    <property type="term" value="F:protein methyltransferase activity"/>
    <property type="evidence" value="ECO:0007669"/>
    <property type="project" value="UniProtKB-ARBA"/>
</dbReference>
<evidence type="ECO:0000256" key="3">
    <source>
        <dbReference type="ARBA" id="ARBA00022737"/>
    </source>
</evidence>
<dbReference type="InterPro" id="IPR050331">
    <property type="entry name" value="Zinc_finger"/>
</dbReference>
<proteinExistence type="predicted"/>
<evidence type="ECO:0000259" key="12">
    <source>
        <dbReference type="PROSITE" id="PS50157"/>
    </source>
</evidence>
<keyword evidence="6" id="KW-0805">Transcription regulation</keyword>
<keyword evidence="3" id="KW-0677">Repeat</keyword>
<sequence length="524" mass="59539">MFIYLFHPPVHPAVYPPIHPTVHLPVHVPVHPSVHVPVHPPVHLPIYPYVHPHVHVPIHPSVHPTVHLPVHPPVHLPVHPSVHPHVHLHIQPHVHLPAHPAKLWAALYTYILYTTCQIRYQFGLYDEIAIMLGKEVRHCNWIRFLRISNTFDSNVNMVCTKLKGEPIYETIKMIANNQELVVFYLPQRPEQHLFSEMRTSLYRHAIDSILQDTPLDLSTSLIHREMLPVSPASTSEDEHKSTSSESFGSITSLHVVERTCNQPASNGGGNKDMNCSLKTQTPRKSTRVSRGERSLLPCSVCGKTFDRPSLLKRHMRTHTGEKPHVCVVCGKGFSTSSSLNTHRRIHSGEKPHECQVCGKRFTASSNLYYHRMTHIKEKPHKCNLCSKSFPTPGDLKSHMYVHSGSWPFKCHICFRGFSKQTNLKNHLFLHTGDKPHICELCNKKFALACNLRAHLKTHEGEQQDECVRCGKVYLAAVNAKQKGICLRCFESNELIDVTKTGFQYDVELATEDDSSNDSNELSDK</sequence>
<dbReference type="FunFam" id="3.30.160.60:FF:000450">
    <property type="entry name" value="PR domain zinc finger protein 14"/>
    <property type="match status" value="1"/>
</dbReference>
<dbReference type="Pfam" id="PF00096">
    <property type="entry name" value="zf-C2H2"/>
    <property type="match status" value="6"/>
</dbReference>
<keyword evidence="4 10" id="KW-0863">Zinc-finger</keyword>
<dbReference type="STRING" id="37001.A0A1A9WEV1"/>
<dbReference type="PROSITE" id="PS50157">
    <property type="entry name" value="ZINC_FINGER_C2H2_2"/>
    <property type="match status" value="6"/>
</dbReference>
<keyword evidence="2" id="KW-0479">Metal-binding</keyword>
<evidence type="ECO:0000256" key="8">
    <source>
        <dbReference type="ARBA" id="ARBA00023163"/>
    </source>
</evidence>
<keyword evidence="5" id="KW-0862">Zinc</keyword>
<dbReference type="InterPro" id="IPR001214">
    <property type="entry name" value="SET_dom"/>
</dbReference>
<evidence type="ECO:0000256" key="9">
    <source>
        <dbReference type="ARBA" id="ARBA00023242"/>
    </source>
</evidence>
<dbReference type="FunFam" id="3.30.160.60:FF:001532">
    <property type="entry name" value="Zinc finger protein 483"/>
    <property type="match status" value="1"/>
</dbReference>
<feature type="region of interest" description="Disordered" evidence="11">
    <location>
        <begin position="263"/>
        <end position="289"/>
    </location>
</feature>
<evidence type="ECO:0000256" key="7">
    <source>
        <dbReference type="ARBA" id="ARBA00023125"/>
    </source>
</evidence>
<keyword evidence="9" id="KW-0539">Nucleus</keyword>
<dbReference type="Pfam" id="PF21549">
    <property type="entry name" value="PRDM2_PR"/>
    <property type="match status" value="1"/>
</dbReference>
<feature type="domain" description="C2H2-type" evidence="12">
    <location>
        <begin position="296"/>
        <end position="323"/>
    </location>
</feature>